<dbReference type="OrthoDB" id="9929839at2"/>
<protein>
    <recommendedName>
        <fullName evidence="2">Pesticidal crystal protein Cry1Aa domain-containing protein</fullName>
    </recommendedName>
</protein>
<dbReference type="Proteomes" id="UP000019254">
    <property type="component" value="Unassembled WGS sequence"/>
</dbReference>
<dbReference type="RefSeq" id="WP_036077766.1">
    <property type="nucleotide sequence ID" value="NZ_AODE01000010.1"/>
</dbReference>
<reference evidence="3 4" key="1">
    <citation type="journal article" date="2014" name="Int. J. Syst. Evol. Microbiol.">
        <title>Listeria floridensis sp. nov., Listeria aquatica sp. nov., Listeria cornellensis sp. nov., Listeria riparia sp. nov. and Listeria grandensis sp. nov., from agricultural and natural environments.</title>
        <authorList>
            <person name="den Bakker H.C."/>
            <person name="Warchocki S."/>
            <person name="Wright E.M."/>
            <person name="Allred A.F."/>
            <person name="Ahlstrom C."/>
            <person name="Manuel C.S."/>
            <person name="Stasiewicz M.J."/>
            <person name="Burrell A."/>
            <person name="Roof S."/>
            <person name="Strawn L."/>
            <person name="Fortes E.D."/>
            <person name="Nightingale K.K."/>
            <person name="Kephart D."/>
            <person name="Wiedmann M."/>
        </authorList>
    </citation>
    <scope>NUCLEOTIDE SEQUENCE [LARGE SCALE GENOMIC DNA]</scope>
    <source>
        <strain evidence="4">FSL F6-969</strain>
    </source>
</reference>
<evidence type="ECO:0000313" key="3">
    <source>
        <dbReference type="EMBL" id="EUJ31601.1"/>
    </source>
</evidence>
<dbReference type="EMBL" id="AODE01000010">
    <property type="protein sequence ID" value="EUJ31601.1"/>
    <property type="molecule type" value="Genomic_DNA"/>
</dbReference>
<dbReference type="STRING" id="1265820.PCORN_04662"/>
<evidence type="ECO:0000256" key="1">
    <source>
        <dbReference type="SAM" id="SignalP"/>
    </source>
</evidence>
<proteinExistence type="predicted"/>
<evidence type="ECO:0000259" key="2">
    <source>
        <dbReference type="Pfam" id="PF18449"/>
    </source>
</evidence>
<feature type="chain" id="PRO_5004892244" description="Pesticidal crystal protein Cry1Aa domain-containing protein" evidence="1">
    <location>
        <begin position="33"/>
        <end position="331"/>
    </location>
</feature>
<feature type="domain" description="Pesticidal crystal protein Cry1Aa" evidence="2">
    <location>
        <begin position="215"/>
        <end position="272"/>
    </location>
</feature>
<dbReference type="Pfam" id="PF18449">
    <property type="entry name" value="Endotoxin_C2"/>
    <property type="match status" value="1"/>
</dbReference>
<feature type="signal peptide" evidence="1">
    <location>
        <begin position="1"/>
        <end position="32"/>
    </location>
</feature>
<dbReference type="AlphaFoldDB" id="W7C7D0"/>
<sequence>MNKVMRKTGVLLLAANIFVASTISISPLGAQAANETVQVSSYEMTKAEVYALFINRNPSNDIRDGLNYVPVNDAIEAVSLLEDTTQQTELRAILDKAITQLTAKIKTSLTIETTLNGATEITGELVSQTAFIAEVYNAAGEKIAMTTGMATGNNTYRVALNHVNRYNEDGTWRDMGAVTLEKGMKVKVYVNLLRSNGQRFVATTLTQDVIGIPYEEAVAAVSALFLNDDPKEMVALTTSKASVEEAQRKVNILTPAPEKEVLQGYVDKAETLVGARDAFEKITLSADHKAATFALNNAEQSYYTYQITVNGKSVQTTSSVDGAIKKCCNVE</sequence>
<organism evidence="3 4">
    <name type="scientific">Listeria cornellensis FSL F6-0969</name>
    <dbReference type="NCBI Taxonomy" id="1265820"/>
    <lineage>
        <taxon>Bacteria</taxon>
        <taxon>Bacillati</taxon>
        <taxon>Bacillota</taxon>
        <taxon>Bacilli</taxon>
        <taxon>Bacillales</taxon>
        <taxon>Listeriaceae</taxon>
        <taxon>Listeria</taxon>
    </lineage>
</organism>
<keyword evidence="1" id="KW-0732">Signal</keyword>
<accession>W7C7D0</accession>
<gene>
    <name evidence="3" type="ORF">PCORN_04662</name>
</gene>
<keyword evidence="4" id="KW-1185">Reference proteome</keyword>
<dbReference type="InterPro" id="IPR054544">
    <property type="entry name" value="Pest_crys_Cry1Aa_dom-IV"/>
</dbReference>
<name>W7C7D0_9LIST</name>
<dbReference type="PATRIC" id="fig|1265820.5.peg.920"/>
<comment type="caution">
    <text evidence="3">The sequence shown here is derived from an EMBL/GenBank/DDBJ whole genome shotgun (WGS) entry which is preliminary data.</text>
</comment>
<evidence type="ECO:0000313" key="4">
    <source>
        <dbReference type="Proteomes" id="UP000019254"/>
    </source>
</evidence>